<dbReference type="Pfam" id="PF13408">
    <property type="entry name" value="Zn_ribbon_recom"/>
    <property type="match status" value="1"/>
</dbReference>
<dbReference type="EMBL" id="DPRK01000101">
    <property type="protein sequence ID" value="HCY81172.1"/>
    <property type="molecule type" value="Genomic_DNA"/>
</dbReference>
<evidence type="ECO:0000313" key="5">
    <source>
        <dbReference type="EMBL" id="HCY81172.1"/>
    </source>
</evidence>
<accession>A0A3D6BPK2</accession>
<dbReference type="PANTHER" id="PTHR30461:SF2">
    <property type="entry name" value="SERINE RECOMBINASE PINE-RELATED"/>
    <property type="match status" value="1"/>
</dbReference>
<keyword evidence="1" id="KW-0238">DNA-binding</keyword>
<organism evidence="5 6">
    <name type="scientific">Xanthomarina gelatinilytica</name>
    <dbReference type="NCBI Taxonomy" id="1137281"/>
    <lineage>
        <taxon>Bacteria</taxon>
        <taxon>Pseudomonadati</taxon>
        <taxon>Bacteroidota</taxon>
        <taxon>Flavobacteriia</taxon>
        <taxon>Flavobacteriales</taxon>
        <taxon>Flavobacteriaceae</taxon>
        <taxon>Xanthomarina</taxon>
    </lineage>
</organism>
<name>A0A3D6BPK2_9FLAO</name>
<evidence type="ECO:0000259" key="4">
    <source>
        <dbReference type="Pfam" id="PF13408"/>
    </source>
</evidence>
<evidence type="ECO:0000256" key="3">
    <source>
        <dbReference type="SAM" id="Coils"/>
    </source>
</evidence>
<dbReference type="InterPro" id="IPR050639">
    <property type="entry name" value="SSR_resolvase"/>
</dbReference>
<feature type="coiled-coil region" evidence="3">
    <location>
        <begin position="105"/>
        <end position="168"/>
    </location>
</feature>
<dbReference type="Proteomes" id="UP000263268">
    <property type="component" value="Unassembled WGS sequence"/>
</dbReference>
<proteinExistence type="predicted"/>
<dbReference type="GO" id="GO:0000150">
    <property type="term" value="F:DNA strand exchange activity"/>
    <property type="evidence" value="ECO:0007669"/>
    <property type="project" value="TreeGrafter"/>
</dbReference>
<reference evidence="5 6" key="1">
    <citation type="journal article" date="2018" name="Nat. Biotechnol.">
        <title>A standardized bacterial taxonomy based on genome phylogeny substantially revises the tree of life.</title>
        <authorList>
            <person name="Parks D.H."/>
            <person name="Chuvochina M."/>
            <person name="Waite D.W."/>
            <person name="Rinke C."/>
            <person name="Skarshewski A."/>
            <person name="Chaumeil P.A."/>
            <person name="Hugenholtz P."/>
        </authorList>
    </citation>
    <scope>NUCLEOTIDE SEQUENCE [LARGE SCALE GENOMIC DNA]</scope>
    <source>
        <strain evidence="5">UBA10227</strain>
    </source>
</reference>
<dbReference type="GO" id="GO:0003677">
    <property type="term" value="F:DNA binding"/>
    <property type="evidence" value="ECO:0007669"/>
    <property type="project" value="UniProtKB-KW"/>
</dbReference>
<dbReference type="PANTHER" id="PTHR30461">
    <property type="entry name" value="DNA-INVERTASE FROM LAMBDOID PROPHAGE"/>
    <property type="match status" value="1"/>
</dbReference>
<comment type="caution">
    <text evidence="5">The sequence shown here is derived from an EMBL/GenBank/DDBJ whole genome shotgun (WGS) entry which is preliminary data.</text>
</comment>
<protein>
    <recommendedName>
        <fullName evidence="4">Recombinase zinc beta ribbon domain-containing protein</fullName>
    </recommendedName>
</protein>
<evidence type="ECO:0000256" key="1">
    <source>
        <dbReference type="ARBA" id="ARBA00023125"/>
    </source>
</evidence>
<keyword evidence="2" id="KW-0233">DNA recombination</keyword>
<keyword evidence="3" id="KW-0175">Coiled coil</keyword>
<dbReference type="InterPro" id="IPR025827">
    <property type="entry name" value="Zn_ribbon_recom_dom"/>
</dbReference>
<dbReference type="AlphaFoldDB" id="A0A3D6BPK2"/>
<gene>
    <name evidence="5" type="ORF">DHV22_05960</name>
</gene>
<evidence type="ECO:0000256" key="2">
    <source>
        <dbReference type="ARBA" id="ARBA00023172"/>
    </source>
</evidence>
<evidence type="ECO:0000313" key="6">
    <source>
        <dbReference type="Proteomes" id="UP000263268"/>
    </source>
</evidence>
<feature type="domain" description="Recombinase zinc beta ribbon" evidence="4">
    <location>
        <begin position="22"/>
        <end position="81"/>
    </location>
</feature>
<feature type="non-terminal residue" evidence="5">
    <location>
        <position position="1"/>
    </location>
</feature>
<sequence length="247" mass="28554">KVQEKIKSKKNVTKKRIKKDYLLTGLLQCPNGSPWTGASAKSGQYFYYRCQNANTTCKDCVCDKKRIKAELVEDEVIDNVRKKFMEKNHLRKIIEAVYTSTQYVLDHTKKNLKNTKIQYKKAKEKYLKLSEKFILADSSDQDMIRPLVQKTKQEYEELEKSVRQLEMNETNITVSDPTKIFIDLLNTNFNPKIVKEYIQNIVIEEGKITVNYKLPALLTKSSTKGTYGRPEGALLEPLFTLEIKVAA</sequence>